<dbReference type="AlphaFoldDB" id="A0A091B8X6"/>
<keyword evidence="4" id="KW-0812">Transmembrane</keyword>
<comment type="catalytic activity">
    <reaction evidence="3">
        <text>2 GTP = 3',3'-c-di-GMP + 2 diphosphate</text>
        <dbReference type="Rhea" id="RHEA:24898"/>
        <dbReference type="ChEBI" id="CHEBI:33019"/>
        <dbReference type="ChEBI" id="CHEBI:37565"/>
        <dbReference type="ChEBI" id="CHEBI:58805"/>
        <dbReference type="EC" id="2.7.7.65"/>
    </reaction>
</comment>
<proteinExistence type="predicted"/>
<dbReference type="OrthoDB" id="9803824at2"/>
<dbReference type="CDD" id="cd01949">
    <property type="entry name" value="GGDEF"/>
    <property type="match status" value="1"/>
</dbReference>
<dbReference type="PROSITE" id="PS50887">
    <property type="entry name" value="GGDEF"/>
    <property type="match status" value="1"/>
</dbReference>
<comment type="caution">
    <text evidence="7">The sequence shown here is derived from an EMBL/GenBank/DDBJ whole genome shotgun (WGS) entry which is preliminary data.</text>
</comment>
<gene>
    <name evidence="7" type="ORF">P873_12485</name>
</gene>
<dbReference type="InterPro" id="IPR050469">
    <property type="entry name" value="Diguanylate_Cyclase"/>
</dbReference>
<dbReference type="eggNOG" id="COG3706">
    <property type="taxonomic scope" value="Bacteria"/>
</dbReference>
<dbReference type="NCBIfam" id="TIGR00254">
    <property type="entry name" value="GGDEF"/>
    <property type="match status" value="1"/>
</dbReference>
<dbReference type="EC" id="2.7.7.65" evidence="2"/>
<evidence type="ECO:0000256" key="2">
    <source>
        <dbReference type="ARBA" id="ARBA00012528"/>
    </source>
</evidence>
<dbReference type="PANTHER" id="PTHR45138">
    <property type="entry name" value="REGULATORY COMPONENTS OF SENSORY TRANSDUCTION SYSTEM"/>
    <property type="match status" value="1"/>
</dbReference>
<dbReference type="SUPFAM" id="SSF55073">
    <property type="entry name" value="Nucleotide cyclase"/>
    <property type="match status" value="1"/>
</dbReference>
<feature type="transmembrane region" description="Helical" evidence="4">
    <location>
        <begin position="37"/>
        <end position="58"/>
    </location>
</feature>
<sequence>MAAPRHAFLLLAASTALPAWAASASRATAESVPALAVAFWFATGAAIAVAAAMLLGWLVLRDRVSVRRSWLPFVLAALALPVLGSVQEPSTWMVVVASLVLFYGLGLVAWLAHRIHNLLEERDRARAEARQVRQDSERDALTGVLNRGGWRRRLERMSAAAVEDGKPISVLFFDIDLFKLINDSLGHAVGDDCLRLVAATVGEELRGGDVLGRLGGEEFAVILPTAKRIHAIAVAERIRQAIQKHCRVVGEEVVELTVSIGAAEYLGPDEPLDTLMGRADRAMYNAKDSGRNIVVADPLTPQN</sequence>
<dbReference type="GO" id="GO:0052621">
    <property type="term" value="F:diguanylate cyclase activity"/>
    <property type="evidence" value="ECO:0007669"/>
    <property type="project" value="UniProtKB-EC"/>
</dbReference>
<keyword evidence="5" id="KW-0732">Signal</keyword>
<dbReference type="SMART" id="SM00267">
    <property type="entry name" value="GGDEF"/>
    <property type="match status" value="1"/>
</dbReference>
<dbReference type="Gene3D" id="3.30.70.270">
    <property type="match status" value="1"/>
</dbReference>
<feature type="signal peptide" evidence="5">
    <location>
        <begin position="1"/>
        <end position="21"/>
    </location>
</feature>
<name>A0A091B8X6_9GAMM</name>
<keyword evidence="4" id="KW-0472">Membrane</keyword>
<feature type="chain" id="PRO_5001870942" description="diguanylate cyclase" evidence="5">
    <location>
        <begin position="22"/>
        <end position="303"/>
    </location>
</feature>
<accession>A0A091B8X6</accession>
<evidence type="ECO:0000313" key="7">
    <source>
        <dbReference type="EMBL" id="KFN49103.1"/>
    </source>
</evidence>
<dbReference type="InterPro" id="IPR000160">
    <property type="entry name" value="GGDEF_dom"/>
</dbReference>
<evidence type="ECO:0000259" key="6">
    <source>
        <dbReference type="PROSITE" id="PS50887"/>
    </source>
</evidence>
<dbReference type="InterPro" id="IPR043128">
    <property type="entry name" value="Rev_trsase/Diguanyl_cyclase"/>
</dbReference>
<evidence type="ECO:0000256" key="4">
    <source>
        <dbReference type="SAM" id="Phobius"/>
    </source>
</evidence>
<dbReference type="STRING" id="1121013.GCA_000426365_00887"/>
<dbReference type="InterPro" id="IPR029787">
    <property type="entry name" value="Nucleotide_cyclase"/>
</dbReference>
<feature type="transmembrane region" description="Helical" evidence="4">
    <location>
        <begin position="92"/>
        <end position="112"/>
    </location>
</feature>
<keyword evidence="4" id="KW-1133">Transmembrane helix</keyword>
<comment type="cofactor">
    <cofactor evidence="1">
        <name>Mg(2+)</name>
        <dbReference type="ChEBI" id="CHEBI:18420"/>
    </cofactor>
</comment>
<evidence type="ECO:0000256" key="1">
    <source>
        <dbReference type="ARBA" id="ARBA00001946"/>
    </source>
</evidence>
<evidence type="ECO:0000256" key="5">
    <source>
        <dbReference type="SAM" id="SignalP"/>
    </source>
</evidence>
<feature type="transmembrane region" description="Helical" evidence="4">
    <location>
        <begin position="70"/>
        <end position="86"/>
    </location>
</feature>
<evidence type="ECO:0000313" key="8">
    <source>
        <dbReference type="Proteomes" id="UP000029391"/>
    </source>
</evidence>
<keyword evidence="8" id="KW-1185">Reference proteome</keyword>
<dbReference type="PANTHER" id="PTHR45138:SF9">
    <property type="entry name" value="DIGUANYLATE CYCLASE DGCM-RELATED"/>
    <property type="match status" value="1"/>
</dbReference>
<dbReference type="EMBL" id="AWXU01000041">
    <property type="protein sequence ID" value="KFN49103.1"/>
    <property type="molecule type" value="Genomic_DNA"/>
</dbReference>
<dbReference type="RefSeq" id="WP_051239493.1">
    <property type="nucleotide sequence ID" value="NZ_AUFF01000002.1"/>
</dbReference>
<organism evidence="7 8">
    <name type="scientific">Arenimonas composti TR7-09 = DSM 18010</name>
    <dbReference type="NCBI Taxonomy" id="1121013"/>
    <lineage>
        <taxon>Bacteria</taxon>
        <taxon>Pseudomonadati</taxon>
        <taxon>Pseudomonadota</taxon>
        <taxon>Gammaproteobacteria</taxon>
        <taxon>Lysobacterales</taxon>
        <taxon>Lysobacteraceae</taxon>
        <taxon>Arenimonas</taxon>
    </lineage>
</organism>
<dbReference type="Proteomes" id="UP000029391">
    <property type="component" value="Unassembled WGS sequence"/>
</dbReference>
<evidence type="ECO:0000256" key="3">
    <source>
        <dbReference type="ARBA" id="ARBA00034247"/>
    </source>
</evidence>
<reference evidence="7 8" key="1">
    <citation type="submission" date="2013-09" db="EMBL/GenBank/DDBJ databases">
        <title>Genome sequencing of Arenimonas composti.</title>
        <authorList>
            <person name="Chen F."/>
            <person name="Wang G."/>
        </authorList>
    </citation>
    <scope>NUCLEOTIDE SEQUENCE [LARGE SCALE GENOMIC DNA]</scope>
    <source>
        <strain evidence="7 8">TR7-09</strain>
    </source>
</reference>
<protein>
    <recommendedName>
        <fullName evidence="2">diguanylate cyclase</fullName>
        <ecNumber evidence="2">2.7.7.65</ecNumber>
    </recommendedName>
</protein>
<feature type="domain" description="GGDEF" evidence="6">
    <location>
        <begin position="166"/>
        <end position="298"/>
    </location>
</feature>
<dbReference type="Pfam" id="PF00990">
    <property type="entry name" value="GGDEF"/>
    <property type="match status" value="1"/>
</dbReference>
<dbReference type="FunFam" id="3.30.70.270:FF:000001">
    <property type="entry name" value="Diguanylate cyclase domain protein"/>
    <property type="match status" value="1"/>
</dbReference>